<reference evidence="3" key="1">
    <citation type="submission" date="2016-03" db="EMBL/GenBank/DDBJ databases">
        <authorList>
            <person name="Ploux O."/>
        </authorList>
    </citation>
    <scope>NUCLEOTIDE SEQUENCE [LARGE SCALE GENOMIC DNA]</scope>
</reference>
<evidence type="ECO:0000313" key="2">
    <source>
        <dbReference type="EMBL" id="AMS02589.1"/>
    </source>
</evidence>
<dbReference type="Proteomes" id="UP000201371">
    <property type="component" value="Segment"/>
</dbReference>
<proteinExistence type="predicted"/>
<accession>A0A142K906</accession>
<name>A0A142K906_9CAUD</name>
<keyword evidence="3" id="KW-1185">Reference proteome</keyword>
<feature type="domain" description="Gp28/Gp37-like" evidence="1">
    <location>
        <begin position="40"/>
        <end position="526"/>
    </location>
</feature>
<protein>
    <submittedName>
        <fullName evidence="2">Minor tail protein</fullName>
    </submittedName>
</protein>
<dbReference type="OrthoDB" id="1419at10239"/>
<dbReference type="RefSeq" id="YP_009301099.1">
    <property type="nucleotide sequence ID" value="NC_031230.1"/>
</dbReference>
<dbReference type="InterPro" id="IPR029432">
    <property type="entry name" value="Gp28/Gp37-like_dom"/>
</dbReference>
<sequence>MVTLAPPSPNAATWNPFTSSGYMEMAQQKELDELNENSCTVRIMDKYCNLAEFANDYLELEFDVKRNAAGAISIILPGDTACRDHIFRNPDGADAIVPIIVDTAQFQWTGQVDVASIILDENGVETIELTGIHDWDWCASVAMWPSPFAPLIAQFPKRMFGIGPTRSVIHTFYKANLLRQQLPLWRIPNLSDLFNPDGWHNLFDAHFPVAVAPLNALTDGSKWCAVSARMQMGSELFEQALKDSGISLEAKLFIPGEHPQPFPRFFGNWDRPVIVLDTVDHSGVTGPTGTVIDGLIWWLAELFDDGLRAILQSGNKTIVQDGGFVRDDALGNIARLVGLRQAVPRAIWLDGQYSAIDDGRVDLHKPLCRDIIMGGRSPGWVNSGIEIAISQLLNFVGTYLGVGGLSALYQGQLADVFMAWMRFSDPQRTKRAGPYLKHERVVANGSAAYTISGVMEGMEGLWDTRAYISKKISVRDGSPFFFGRDIVIGELVGFELDQVIWTDYITQATFRDSRSERAVWELQIGDGDAEEADGVKAHRKIAQVFGMMKDLATDVGADLGLEVF</sequence>
<organism evidence="2 3">
    <name type="scientific">Gordonia phage Yvonnetastic</name>
    <dbReference type="NCBI Taxonomy" id="1821566"/>
    <lineage>
        <taxon>Viruses</taxon>
        <taxon>Duplodnaviria</taxon>
        <taxon>Heunggongvirae</taxon>
        <taxon>Uroviricota</taxon>
        <taxon>Caudoviricetes</taxon>
        <taxon>Yvonnevirus</taxon>
        <taxon>Yvonnevirus yvonnetastic</taxon>
        <taxon>Gordonia virus Yvonnetastic</taxon>
    </lineage>
</organism>
<gene>
    <name evidence="2" type="primary">45</name>
    <name evidence="2" type="ORF">SEA_YVONNETASTIC_45</name>
</gene>
<dbReference type="EMBL" id="KU963248">
    <property type="protein sequence ID" value="AMS02589.1"/>
    <property type="molecule type" value="Genomic_DNA"/>
</dbReference>
<dbReference type="GeneID" id="29125007"/>
<evidence type="ECO:0000313" key="3">
    <source>
        <dbReference type="Proteomes" id="UP000201371"/>
    </source>
</evidence>
<dbReference type="KEGG" id="vg:29125007"/>
<evidence type="ECO:0000259" key="1">
    <source>
        <dbReference type="Pfam" id="PF14594"/>
    </source>
</evidence>
<dbReference type="Pfam" id="PF14594">
    <property type="entry name" value="Sipho_Gp37"/>
    <property type="match status" value="1"/>
</dbReference>